<feature type="domain" description="Alpha/beta hydrolase fold-3" evidence="2">
    <location>
        <begin position="82"/>
        <end position="284"/>
    </location>
</feature>
<organism evidence="3 4">
    <name type="scientific">Nonomuraea mangrovi</name>
    <dbReference type="NCBI Taxonomy" id="2316207"/>
    <lineage>
        <taxon>Bacteria</taxon>
        <taxon>Bacillati</taxon>
        <taxon>Actinomycetota</taxon>
        <taxon>Actinomycetes</taxon>
        <taxon>Streptosporangiales</taxon>
        <taxon>Streptosporangiaceae</taxon>
        <taxon>Nonomuraea</taxon>
    </lineage>
</organism>
<dbReference type="PANTHER" id="PTHR48081:SF8">
    <property type="entry name" value="ALPHA_BETA HYDROLASE FOLD-3 DOMAIN-CONTAINING PROTEIN-RELATED"/>
    <property type="match status" value="1"/>
</dbReference>
<gene>
    <name evidence="3" type="ORF">ACFSKW_36590</name>
</gene>
<keyword evidence="1 3" id="KW-0378">Hydrolase</keyword>
<dbReference type="InterPro" id="IPR029058">
    <property type="entry name" value="AB_hydrolase_fold"/>
</dbReference>
<protein>
    <submittedName>
        <fullName evidence="3">Alpha/beta hydrolase fold domain-containing protein</fullName>
    </submittedName>
</protein>
<dbReference type="EMBL" id="JBHUFV010000054">
    <property type="protein sequence ID" value="MFD1937002.1"/>
    <property type="molecule type" value="Genomic_DNA"/>
</dbReference>
<name>A0ABW4T7R4_9ACTN</name>
<accession>A0ABW4T7R4</accession>
<dbReference type="SUPFAM" id="SSF53474">
    <property type="entry name" value="alpha/beta-Hydrolases"/>
    <property type="match status" value="1"/>
</dbReference>
<evidence type="ECO:0000259" key="2">
    <source>
        <dbReference type="Pfam" id="PF07859"/>
    </source>
</evidence>
<proteinExistence type="predicted"/>
<evidence type="ECO:0000256" key="1">
    <source>
        <dbReference type="ARBA" id="ARBA00022801"/>
    </source>
</evidence>
<evidence type="ECO:0000313" key="4">
    <source>
        <dbReference type="Proteomes" id="UP001597368"/>
    </source>
</evidence>
<dbReference type="PANTHER" id="PTHR48081">
    <property type="entry name" value="AB HYDROLASE SUPERFAMILY PROTEIN C4A8.06C"/>
    <property type="match status" value="1"/>
</dbReference>
<sequence length="319" mass="33596">MHLDPPLLHVYARLAALAAGLPPAAPDDLDAQRRGSNATMMLLAPPHDPSLLVDEHRVPVEGGEITVRLTRPKGLAEPAPLLVFLHGGGWFKGDIDTGEVECGPLASLVPCAVASVDYRLAPEHPYPIPLEDCLAAYLWLLDHASELGLDARRVALGGASAGGNLTAALCLLLRDRGLPLPIFQQLDAPALDLTPEGNKEDGGLANLTSEDLLRFAAYYLGADGDPRDPYVSPLHAPDLSGLPPAVLVVCEHDPVRAHGERYLARLHKAGVAAAAVRLLAHPHGGWMAPGTVSATLVHEMRAGVLRRAFAGTLIAPVPG</sequence>
<keyword evidence="4" id="KW-1185">Reference proteome</keyword>
<dbReference type="InterPro" id="IPR013094">
    <property type="entry name" value="AB_hydrolase_3"/>
</dbReference>
<reference evidence="4" key="1">
    <citation type="journal article" date="2019" name="Int. J. Syst. Evol. Microbiol.">
        <title>The Global Catalogue of Microorganisms (GCM) 10K type strain sequencing project: providing services to taxonomists for standard genome sequencing and annotation.</title>
        <authorList>
            <consortium name="The Broad Institute Genomics Platform"/>
            <consortium name="The Broad Institute Genome Sequencing Center for Infectious Disease"/>
            <person name="Wu L."/>
            <person name="Ma J."/>
        </authorList>
    </citation>
    <scope>NUCLEOTIDE SEQUENCE [LARGE SCALE GENOMIC DNA]</scope>
    <source>
        <strain evidence="4">ICMP 6774ER</strain>
    </source>
</reference>
<comment type="caution">
    <text evidence="3">The sequence shown here is derived from an EMBL/GenBank/DDBJ whole genome shotgun (WGS) entry which is preliminary data.</text>
</comment>
<dbReference type="Pfam" id="PF07859">
    <property type="entry name" value="Abhydrolase_3"/>
    <property type="match status" value="1"/>
</dbReference>
<dbReference type="GO" id="GO:0016787">
    <property type="term" value="F:hydrolase activity"/>
    <property type="evidence" value="ECO:0007669"/>
    <property type="project" value="UniProtKB-KW"/>
</dbReference>
<dbReference type="InterPro" id="IPR050300">
    <property type="entry name" value="GDXG_lipolytic_enzyme"/>
</dbReference>
<evidence type="ECO:0000313" key="3">
    <source>
        <dbReference type="EMBL" id="MFD1937002.1"/>
    </source>
</evidence>
<dbReference type="Gene3D" id="3.40.50.1820">
    <property type="entry name" value="alpha/beta hydrolase"/>
    <property type="match status" value="1"/>
</dbReference>
<dbReference type="RefSeq" id="WP_379577791.1">
    <property type="nucleotide sequence ID" value="NZ_JBHUFV010000054.1"/>
</dbReference>
<dbReference type="Proteomes" id="UP001597368">
    <property type="component" value="Unassembled WGS sequence"/>
</dbReference>